<reference evidence="2 3" key="1">
    <citation type="submission" date="2017-08" db="EMBL/GenBank/DDBJ databases">
        <title>Complete Genome Sequence of Bacillus kochii Oregon-R-modENCODE STRAIN BDGP4, isolated from Drosophila melanogaster gut.</title>
        <authorList>
            <person name="Wan K.H."/>
            <person name="Yu C."/>
            <person name="Park S."/>
            <person name="Hammonds A.S."/>
            <person name="Booth B.W."/>
            <person name="Celniker S.E."/>
        </authorList>
    </citation>
    <scope>NUCLEOTIDE SEQUENCE [LARGE SCALE GENOMIC DNA]</scope>
    <source>
        <strain evidence="2 3">BDGP4</strain>
    </source>
</reference>
<evidence type="ECO:0000256" key="1">
    <source>
        <dbReference type="SAM" id="Phobius"/>
    </source>
</evidence>
<dbReference type="AlphaFoldDB" id="A0A248THW0"/>
<dbReference type="Proteomes" id="UP000215137">
    <property type="component" value="Chromosome"/>
</dbReference>
<evidence type="ECO:0000313" key="3">
    <source>
        <dbReference type="Proteomes" id="UP000215137"/>
    </source>
</evidence>
<gene>
    <name evidence="2" type="ORF">CKF48_11045</name>
</gene>
<proteinExistence type="predicted"/>
<organism evidence="2 3">
    <name type="scientific">Cytobacillus kochii</name>
    <dbReference type="NCBI Taxonomy" id="859143"/>
    <lineage>
        <taxon>Bacteria</taxon>
        <taxon>Bacillati</taxon>
        <taxon>Bacillota</taxon>
        <taxon>Bacilli</taxon>
        <taxon>Bacillales</taxon>
        <taxon>Bacillaceae</taxon>
        <taxon>Cytobacillus</taxon>
    </lineage>
</organism>
<keyword evidence="3" id="KW-1185">Reference proteome</keyword>
<feature type="transmembrane region" description="Helical" evidence="1">
    <location>
        <begin position="43"/>
        <end position="64"/>
    </location>
</feature>
<name>A0A248THW0_9BACI</name>
<dbReference type="RefSeq" id="WP_095371365.1">
    <property type="nucleotide sequence ID" value="NZ_CP022983.1"/>
</dbReference>
<keyword evidence="1" id="KW-0472">Membrane</keyword>
<dbReference type="KEGG" id="bko:CKF48_11045"/>
<dbReference type="EMBL" id="CP022983">
    <property type="protein sequence ID" value="ASV67796.1"/>
    <property type="molecule type" value="Genomic_DNA"/>
</dbReference>
<keyword evidence="1" id="KW-0812">Transmembrane</keyword>
<accession>A0A248THW0</accession>
<sequence length="100" mass="11844">MKKQLDKELEHLRFTKQRNVMDRMGKPTWKQRLNSLWHKEIEIPLLPVAAFGMMIVLLSGLTFAGNEISYTTRENNETIKIGGNVYWKEDFEKLVKKYDN</sequence>
<evidence type="ECO:0000313" key="2">
    <source>
        <dbReference type="EMBL" id="ASV67796.1"/>
    </source>
</evidence>
<dbReference type="OrthoDB" id="2665022at2"/>
<keyword evidence="1" id="KW-1133">Transmembrane helix</keyword>
<protein>
    <submittedName>
        <fullName evidence="2">Uncharacterized protein</fullName>
    </submittedName>
</protein>